<organism evidence="2 3">
    <name type="scientific">Pleurotus eryngii</name>
    <name type="common">Boletus of the steppes</name>
    <dbReference type="NCBI Taxonomy" id="5323"/>
    <lineage>
        <taxon>Eukaryota</taxon>
        <taxon>Fungi</taxon>
        <taxon>Dikarya</taxon>
        <taxon>Basidiomycota</taxon>
        <taxon>Agaricomycotina</taxon>
        <taxon>Agaricomycetes</taxon>
        <taxon>Agaricomycetidae</taxon>
        <taxon>Agaricales</taxon>
        <taxon>Pleurotineae</taxon>
        <taxon>Pleurotaceae</taxon>
        <taxon>Pleurotus</taxon>
    </lineage>
</organism>
<dbReference type="Proteomes" id="UP000807025">
    <property type="component" value="Unassembled WGS sequence"/>
</dbReference>
<keyword evidence="3" id="KW-1185">Reference proteome</keyword>
<feature type="compositionally biased region" description="Basic and acidic residues" evidence="1">
    <location>
        <begin position="1"/>
        <end position="24"/>
    </location>
</feature>
<gene>
    <name evidence="2" type="ORF">BDN71DRAFT_1432893</name>
</gene>
<proteinExistence type="predicted"/>
<feature type="compositionally biased region" description="Basic and acidic residues" evidence="1">
    <location>
        <begin position="95"/>
        <end position="113"/>
    </location>
</feature>
<feature type="region of interest" description="Disordered" evidence="1">
    <location>
        <begin position="95"/>
        <end position="121"/>
    </location>
</feature>
<protein>
    <submittedName>
        <fullName evidence="2">Uncharacterized protein</fullName>
    </submittedName>
</protein>
<evidence type="ECO:0000313" key="2">
    <source>
        <dbReference type="EMBL" id="KAF9492966.1"/>
    </source>
</evidence>
<dbReference type="EMBL" id="MU154593">
    <property type="protein sequence ID" value="KAF9492966.1"/>
    <property type="molecule type" value="Genomic_DNA"/>
</dbReference>
<comment type="caution">
    <text evidence="2">The sequence shown here is derived from an EMBL/GenBank/DDBJ whole genome shotgun (WGS) entry which is preliminary data.</text>
</comment>
<sequence>MPHSRQNESKSGEQYEKRRNESRRQSQHTQRGHEAVPTPPIPMSSASWHEHEHKCRSLRLQIDDGPVSEYEYKYTKFTIHERRCGALKGRYSDEKGVRNEHRNSGEREYEQRRNKVKRTSGDVCQGARSAVSHRMTCRLSSNNTFLSTVQYHMWRGGIVHVRHADDSPQPSEDRGIR</sequence>
<dbReference type="AlphaFoldDB" id="A0A9P6D527"/>
<accession>A0A9P6D527</accession>
<feature type="region of interest" description="Disordered" evidence="1">
    <location>
        <begin position="1"/>
        <end position="50"/>
    </location>
</feature>
<reference evidence="2" key="1">
    <citation type="submission" date="2020-11" db="EMBL/GenBank/DDBJ databases">
        <authorList>
            <consortium name="DOE Joint Genome Institute"/>
            <person name="Ahrendt S."/>
            <person name="Riley R."/>
            <person name="Andreopoulos W."/>
            <person name="Labutti K."/>
            <person name="Pangilinan J."/>
            <person name="Ruiz-Duenas F.J."/>
            <person name="Barrasa J.M."/>
            <person name="Sanchez-Garcia M."/>
            <person name="Camarero S."/>
            <person name="Miyauchi S."/>
            <person name="Serrano A."/>
            <person name="Linde D."/>
            <person name="Babiker R."/>
            <person name="Drula E."/>
            <person name="Ayuso-Fernandez I."/>
            <person name="Pacheco R."/>
            <person name="Padilla G."/>
            <person name="Ferreira P."/>
            <person name="Barriuso J."/>
            <person name="Kellner H."/>
            <person name="Castanera R."/>
            <person name="Alfaro M."/>
            <person name="Ramirez L."/>
            <person name="Pisabarro A.G."/>
            <person name="Kuo A."/>
            <person name="Tritt A."/>
            <person name="Lipzen A."/>
            <person name="He G."/>
            <person name="Yan M."/>
            <person name="Ng V."/>
            <person name="Cullen D."/>
            <person name="Martin F."/>
            <person name="Rosso M.-N."/>
            <person name="Henrissat B."/>
            <person name="Hibbett D."/>
            <person name="Martinez A.T."/>
            <person name="Grigoriev I.V."/>
        </authorList>
    </citation>
    <scope>NUCLEOTIDE SEQUENCE</scope>
    <source>
        <strain evidence="2">ATCC 90797</strain>
    </source>
</reference>
<evidence type="ECO:0000313" key="3">
    <source>
        <dbReference type="Proteomes" id="UP000807025"/>
    </source>
</evidence>
<name>A0A9P6D527_PLEER</name>
<evidence type="ECO:0000256" key="1">
    <source>
        <dbReference type="SAM" id="MobiDB-lite"/>
    </source>
</evidence>